<feature type="domain" description="Glycosyltransferase subfamily 4-like N-terminal" evidence="3">
    <location>
        <begin position="57"/>
        <end position="145"/>
    </location>
</feature>
<keyword evidence="1" id="KW-0472">Membrane</keyword>
<organism evidence="4 5">
    <name type="scientific">Alishewanella aestuarii B11</name>
    <dbReference type="NCBI Taxonomy" id="1197174"/>
    <lineage>
        <taxon>Bacteria</taxon>
        <taxon>Pseudomonadati</taxon>
        <taxon>Pseudomonadota</taxon>
        <taxon>Gammaproteobacteria</taxon>
        <taxon>Alteromonadales</taxon>
        <taxon>Alteromonadaceae</taxon>
        <taxon>Alishewanella</taxon>
    </lineage>
</organism>
<feature type="transmembrane region" description="Helical" evidence="1">
    <location>
        <begin position="80"/>
        <end position="99"/>
    </location>
</feature>
<sequence>MSEADVKLLVITNMGPKPSSPFQGQFVQAQVTELQAQHQPTDYHYMRWHRDSWLNRLLKYPVFLLDFCWRFLFSTKRYDILHVHFFYPTIWLALLYRLVRYRRVKIVVTCHGSDIYHYQPPGRLYRWCAKQVDSWVFSSQALAQKFFMRPQKAQVLAAGIHRRYAGANCVSRADKDIDLLYVGTLDKNKGMDRLIALLPALQQYKVVIAGAGSWRPALEQAIEAYPNVRLLGSQSGGELMCLYQRARCFISLSRNESFGLVMAEAMACYTPVVATETDGAKAQIRAGITGYCVPQQDEAACLLGLQQAVAQLMALDAPAYQQLQQHCRNQAEQILLPVVVQRLRKHYQELML</sequence>
<dbReference type="Pfam" id="PF13439">
    <property type="entry name" value="Glyco_transf_4"/>
    <property type="match status" value="1"/>
</dbReference>
<dbReference type="CDD" id="cd03801">
    <property type="entry name" value="GT4_PimA-like"/>
    <property type="match status" value="1"/>
</dbReference>
<reference evidence="4 5" key="1">
    <citation type="journal article" date="2012" name="J. Bacteriol.">
        <title>Genome Sequence of Pectin-Degrading Alishewanella aestuarii Strain B11T, Isolated from Tidal Flat Sediment.</title>
        <authorList>
            <person name="Jung J."/>
            <person name="Choi S."/>
            <person name="Chun J."/>
            <person name="Park W."/>
        </authorList>
    </citation>
    <scope>NUCLEOTIDE SEQUENCE [LARGE SCALE GENOMIC DNA]</scope>
    <source>
        <strain evidence="4 5">B11</strain>
    </source>
</reference>
<evidence type="ECO:0000313" key="5">
    <source>
        <dbReference type="Proteomes" id="UP000012043"/>
    </source>
</evidence>
<dbReference type="PANTHER" id="PTHR45947">
    <property type="entry name" value="SULFOQUINOVOSYL TRANSFERASE SQD2"/>
    <property type="match status" value="1"/>
</dbReference>
<evidence type="ECO:0000259" key="2">
    <source>
        <dbReference type="Pfam" id="PF00534"/>
    </source>
</evidence>
<protein>
    <submittedName>
        <fullName evidence="4">Group 1 glycosyl transferase</fullName>
    </submittedName>
</protein>
<keyword evidence="1" id="KW-1133">Transmembrane helix</keyword>
<evidence type="ECO:0000313" key="4">
    <source>
        <dbReference type="EMBL" id="EJI85582.1"/>
    </source>
</evidence>
<dbReference type="Pfam" id="PF00534">
    <property type="entry name" value="Glycos_transf_1"/>
    <property type="match status" value="1"/>
</dbReference>
<feature type="domain" description="Glycosyl transferase family 1" evidence="2">
    <location>
        <begin position="173"/>
        <end position="308"/>
    </location>
</feature>
<dbReference type="EMBL" id="ALAB01000021">
    <property type="protein sequence ID" value="EJI85582.1"/>
    <property type="molecule type" value="Genomic_DNA"/>
</dbReference>
<evidence type="ECO:0000256" key="1">
    <source>
        <dbReference type="SAM" id="Phobius"/>
    </source>
</evidence>
<accession>J2IEH3</accession>
<dbReference type="AlphaFoldDB" id="J2IEH3"/>
<dbReference type="PANTHER" id="PTHR45947:SF3">
    <property type="entry name" value="SULFOQUINOVOSYL TRANSFERASE SQD2"/>
    <property type="match status" value="1"/>
</dbReference>
<dbReference type="PATRIC" id="fig|1197174.4.peg.1471"/>
<dbReference type="GO" id="GO:0016757">
    <property type="term" value="F:glycosyltransferase activity"/>
    <property type="evidence" value="ECO:0007669"/>
    <property type="project" value="InterPro"/>
</dbReference>
<dbReference type="InterPro" id="IPR028098">
    <property type="entry name" value="Glyco_trans_4-like_N"/>
</dbReference>
<name>J2IEH3_9ALTE</name>
<keyword evidence="1" id="KW-0812">Transmembrane</keyword>
<proteinExistence type="predicted"/>
<dbReference type="SUPFAM" id="SSF53756">
    <property type="entry name" value="UDP-Glycosyltransferase/glycogen phosphorylase"/>
    <property type="match status" value="1"/>
</dbReference>
<dbReference type="Proteomes" id="UP000012043">
    <property type="component" value="Unassembled WGS sequence"/>
</dbReference>
<gene>
    <name evidence="4" type="ORF">AEST_15030</name>
</gene>
<dbReference type="InterPro" id="IPR001296">
    <property type="entry name" value="Glyco_trans_1"/>
</dbReference>
<keyword evidence="5" id="KW-1185">Reference proteome</keyword>
<evidence type="ECO:0000259" key="3">
    <source>
        <dbReference type="Pfam" id="PF13439"/>
    </source>
</evidence>
<dbReference type="Gene3D" id="3.40.50.2000">
    <property type="entry name" value="Glycogen Phosphorylase B"/>
    <property type="match status" value="2"/>
</dbReference>
<comment type="caution">
    <text evidence="4">The sequence shown here is derived from an EMBL/GenBank/DDBJ whole genome shotgun (WGS) entry which is preliminary data.</text>
</comment>
<dbReference type="InterPro" id="IPR050194">
    <property type="entry name" value="Glycosyltransferase_grp1"/>
</dbReference>
<keyword evidence="4" id="KW-0808">Transferase</keyword>